<evidence type="ECO:0000313" key="4">
    <source>
        <dbReference type="Proteomes" id="UP000053780"/>
    </source>
</evidence>
<proteinExistence type="predicted"/>
<evidence type="ECO:0000256" key="1">
    <source>
        <dbReference type="SAM" id="MobiDB-lite"/>
    </source>
</evidence>
<protein>
    <recommendedName>
        <fullName evidence="2">DUF5094 domain-containing protein</fullName>
    </recommendedName>
</protein>
<accession>T0MMF0</accession>
<dbReference type="EMBL" id="KE646964">
    <property type="protein sequence ID" value="EQB62185.1"/>
    <property type="molecule type" value="Genomic_DNA"/>
</dbReference>
<dbReference type="AlphaFoldDB" id="T0MMF0"/>
<dbReference type="InterPro" id="IPR031519">
    <property type="entry name" value="DUF5094"/>
</dbReference>
<sequence>MKTPKKRLTFKTPKRSAKTPLKTKNVIKKDSAEQKKSNLEDVDDEIKNTEKELIESLTEENEFLRNSNPYNNLLGLNITQSDDKYVVKYTIDKNNRYIHFELMPEDDMFVYQLIHSDNIEELGIFNDEISFEKNQINKFFYKIMEIMISD</sequence>
<keyword evidence="4" id="KW-1185">Reference proteome</keyword>
<organism evidence="3 4">
    <name type="scientific">Vairimorpha apis BRL 01</name>
    <dbReference type="NCBI Taxonomy" id="1037528"/>
    <lineage>
        <taxon>Eukaryota</taxon>
        <taxon>Fungi</taxon>
        <taxon>Fungi incertae sedis</taxon>
        <taxon>Microsporidia</taxon>
        <taxon>Nosematidae</taxon>
        <taxon>Vairimorpha</taxon>
    </lineage>
</organism>
<dbReference type="Pfam" id="PF17015">
    <property type="entry name" value="DUF5094"/>
    <property type="match status" value="1"/>
</dbReference>
<dbReference type="OrthoDB" id="2187979at2759"/>
<gene>
    <name evidence="3" type="ORF">NAPIS_ORF00244</name>
</gene>
<dbReference type="VEuPathDB" id="MicrosporidiaDB:NAPIS_ORF00244"/>
<feature type="compositionally biased region" description="Basic residues" evidence="1">
    <location>
        <begin position="1"/>
        <end position="17"/>
    </location>
</feature>
<feature type="domain" description="DUF5094" evidence="2">
    <location>
        <begin position="6"/>
        <end position="150"/>
    </location>
</feature>
<feature type="compositionally biased region" description="Basic and acidic residues" evidence="1">
    <location>
        <begin position="27"/>
        <end position="43"/>
    </location>
</feature>
<evidence type="ECO:0000313" key="3">
    <source>
        <dbReference type="EMBL" id="EQB62185.1"/>
    </source>
</evidence>
<feature type="region of interest" description="Disordered" evidence="1">
    <location>
        <begin position="1"/>
        <end position="43"/>
    </location>
</feature>
<dbReference type="HOGENOM" id="CLU_133365_0_0_1"/>
<reference evidence="3 4" key="1">
    <citation type="journal article" date="2013" name="BMC Genomics">
        <title>Genome sequencing and comparative genomics of honey bee microsporidia, Nosema apis reveal novel insights into host-parasite interactions.</title>
        <authorList>
            <person name="Chen Yp."/>
            <person name="Pettis J.S."/>
            <person name="Zhao Y."/>
            <person name="Liu X."/>
            <person name="Tallon L.J."/>
            <person name="Sadzewicz L.D."/>
            <person name="Li R."/>
            <person name="Zheng H."/>
            <person name="Huang S."/>
            <person name="Zhang X."/>
            <person name="Hamilton M.C."/>
            <person name="Pernal S.F."/>
            <person name="Melathopoulos A.P."/>
            <person name="Yan X."/>
            <person name="Evans J.D."/>
        </authorList>
    </citation>
    <scope>NUCLEOTIDE SEQUENCE [LARGE SCALE GENOMIC DNA]</scope>
    <source>
        <strain evidence="3 4">BRL 01</strain>
    </source>
</reference>
<evidence type="ECO:0000259" key="2">
    <source>
        <dbReference type="Pfam" id="PF17015"/>
    </source>
</evidence>
<dbReference type="Proteomes" id="UP000053780">
    <property type="component" value="Unassembled WGS sequence"/>
</dbReference>
<name>T0MMF0_9MICR</name>